<keyword evidence="2 4" id="KW-0238">DNA-binding</keyword>
<evidence type="ECO:0000256" key="3">
    <source>
        <dbReference type="SAM" id="MobiDB-lite"/>
    </source>
</evidence>
<feature type="compositionally biased region" description="Low complexity" evidence="3">
    <location>
        <begin position="1"/>
        <end position="33"/>
    </location>
</feature>
<dbReference type="OrthoDB" id="7873378at2"/>
<dbReference type="InterPro" id="IPR000119">
    <property type="entry name" value="Hist_DNA-bd"/>
</dbReference>
<sequence length="149" mass="15945">MTKAPTTTRKRSTTTVRKAPAAARSSAAATSRPDPNPTETAIIDAPIPAPQIDGNELRKNDLVDMVVETSGMKKKDVKPAVEAMLAVLGQVLSDGRTLSLQPLGKVMVTNKKDKDNGEVLTLRLRRSRQSAEQAADEVKTPLAEPCEDG</sequence>
<dbReference type="GO" id="GO:0003677">
    <property type="term" value="F:DNA binding"/>
    <property type="evidence" value="ECO:0007669"/>
    <property type="project" value="UniProtKB-KW"/>
</dbReference>
<feature type="region of interest" description="Disordered" evidence="3">
    <location>
        <begin position="1"/>
        <end position="42"/>
    </location>
</feature>
<reference evidence="4 5" key="1">
    <citation type="submission" date="2019-03" db="EMBL/GenBank/DDBJ databases">
        <title>Genomic Encyclopedia of Type Strains, Phase IV (KMG-IV): sequencing the most valuable type-strain genomes for metagenomic binning, comparative biology and taxonomic classification.</title>
        <authorList>
            <person name="Goeker M."/>
        </authorList>
    </citation>
    <scope>NUCLEOTIDE SEQUENCE [LARGE SCALE GENOMIC DNA]</scope>
    <source>
        <strain evidence="4 5">DSM 24766</strain>
    </source>
</reference>
<dbReference type="Proteomes" id="UP000295050">
    <property type="component" value="Unassembled WGS sequence"/>
</dbReference>
<evidence type="ECO:0000256" key="1">
    <source>
        <dbReference type="ARBA" id="ARBA00010529"/>
    </source>
</evidence>
<name>A0A4R2RED0_9RHOB</name>
<evidence type="ECO:0000256" key="2">
    <source>
        <dbReference type="ARBA" id="ARBA00023125"/>
    </source>
</evidence>
<dbReference type="SUPFAM" id="SSF47729">
    <property type="entry name" value="IHF-like DNA-binding proteins"/>
    <property type="match status" value="1"/>
</dbReference>
<dbReference type="Pfam" id="PF00216">
    <property type="entry name" value="Bac_DNA_binding"/>
    <property type="match status" value="1"/>
</dbReference>
<feature type="region of interest" description="Disordered" evidence="3">
    <location>
        <begin position="125"/>
        <end position="149"/>
    </location>
</feature>
<proteinExistence type="inferred from homology"/>
<dbReference type="RefSeq" id="WP_132950728.1">
    <property type="nucleotide sequence ID" value="NZ_SLXU01000003.1"/>
</dbReference>
<comment type="caution">
    <text evidence="4">The sequence shown here is derived from an EMBL/GenBank/DDBJ whole genome shotgun (WGS) entry which is preliminary data.</text>
</comment>
<evidence type="ECO:0000313" key="4">
    <source>
        <dbReference type="EMBL" id="TCP61852.1"/>
    </source>
</evidence>
<organism evidence="4 5">
    <name type="scientific">Rhodovulum bhavnagarense</name>
    <dbReference type="NCBI Taxonomy" id="992286"/>
    <lineage>
        <taxon>Bacteria</taxon>
        <taxon>Pseudomonadati</taxon>
        <taxon>Pseudomonadota</taxon>
        <taxon>Alphaproteobacteria</taxon>
        <taxon>Rhodobacterales</taxon>
        <taxon>Paracoccaceae</taxon>
        <taxon>Rhodovulum</taxon>
    </lineage>
</organism>
<dbReference type="AlphaFoldDB" id="A0A4R2RED0"/>
<keyword evidence="5" id="KW-1185">Reference proteome</keyword>
<gene>
    <name evidence="4" type="ORF">EV663_10333</name>
</gene>
<accession>A0A4R2RED0</accession>
<evidence type="ECO:0000313" key="5">
    <source>
        <dbReference type="Proteomes" id="UP000295050"/>
    </source>
</evidence>
<dbReference type="InterPro" id="IPR010992">
    <property type="entry name" value="IHF-like_DNA-bd_dom_sf"/>
</dbReference>
<dbReference type="Gene3D" id="4.10.520.10">
    <property type="entry name" value="IHF-like DNA-binding proteins"/>
    <property type="match status" value="1"/>
</dbReference>
<comment type="similarity">
    <text evidence="1">Belongs to the bacterial histone-like protein family.</text>
</comment>
<dbReference type="GO" id="GO:0030527">
    <property type="term" value="F:structural constituent of chromatin"/>
    <property type="evidence" value="ECO:0007669"/>
    <property type="project" value="InterPro"/>
</dbReference>
<dbReference type="EMBL" id="SLXU01000003">
    <property type="protein sequence ID" value="TCP61852.1"/>
    <property type="molecule type" value="Genomic_DNA"/>
</dbReference>
<protein>
    <submittedName>
        <fullName evidence="4">DNA-binding protein HU-alpha</fullName>
    </submittedName>
</protein>